<sequence>MQAIICLAIYKNRVKGIVRSCLVDLLLLLGPDRWREAYPFAGGSNQSPVAILTKHVHSDPILLPWFTGYDPGASKTIKNTGKGCRIAFDDTFDRSVLRGGPLPNIYRLRQLLIHWGSTDDKGSEHVVDLQRHAGEIQLVHWCSKYSNYLDACRKNDGAAILAMFLKVGKNPKPEMKRIIEELDAIKTKGKEVPFPNFDPSILFPQNRNYYTYQGSFTTPPCEECVTWLILKEPIIVSEEQMAKFRTLSCNAANEPFSPLEDNWRPLQPLNQRMIRTTCQ</sequence>
<name>A0A803T9R1_ANOCA</name>
<dbReference type="GO" id="GO:0009617">
    <property type="term" value="P:response to bacterium"/>
    <property type="evidence" value="ECO:0007669"/>
    <property type="project" value="Ensembl"/>
</dbReference>
<dbReference type="InterPro" id="IPR036398">
    <property type="entry name" value="CA_dom_sf"/>
</dbReference>
<dbReference type="GO" id="GO:0016151">
    <property type="term" value="F:nickel cation binding"/>
    <property type="evidence" value="ECO:0007669"/>
    <property type="project" value="Ensembl"/>
</dbReference>
<dbReference type="Gene3D" id="3.10.200.10">
    <property type="entry name" value="Alpha carbonic anhydrase"/>
    <property type="match status" value="1"/>
</dbReference>
<dbReference type="GO" id="GO:0004089">
    <property type="term" value="F:carbonate dehydratase activity"/>
    <property type="evidence" value="ECO:0000318"/>
    <property type="project" value="GO_Central"/>
</dbReference>
<reference evidence="8" key="2">
    <citation type="submission" date="2025-08" db="UniProtKB">
        <authorList>
            <consortium name="Ensembl"/>
        </authorList>
    </citation>
    <scope>IDENTIFICATION</scope>
</reference>
<dbReference type="SUPFAM" id="SSF51069">
    <property type="entry name" value="Carbonic anhydrase"/>
    <property type="match status" value="1"/>
</dbReference>
<dbReference type="GO" id="GO:0008270">
    <property type="term" value="F:zinc ion binding"/>
    <property type="evidence" value="ECO:0007669"/>
    <property type="project" value="InterPro"/>
</dbReference>
<gene>
    <name evidence="8" type="primary">CA3</name>
</gene>
<proteinExistence type="inferred from homology"/>
<evidence type="ECO:0000256" key="1">
    <source>
        <dbReference type="ARBA" id="ARBA00001947"/>
    </source>
</evidence>
<evidence type="ECO:0000256" key="6">
    <source>
        <dbReference type="ARBA" id="ARBA00048348"/>
    </source>
</evidence>
<evidence type="ECO:0000313" key="8">
    <source>
        <dbReference type="Ensembl" id="ENSACAP00000031951.1"/>
    </source>
</evidence>
<protein>
    <recommendedName>
        <fullName evidence="4">carbonic anhydrase</fullName>
        <ecNumber evidence="4">4.2.1.1</ecNumber>
    </recommendedName>
</protein>
<dbReference type="SMART" id="SM01057">
    <property type="entry name" value="Carb_anhydrase"/>
    <property type="match status" value="1"/>
</dbReference>
<keyword evidence="5" id="KW-0456">Lyase</keyword>
<dbReference type="Pfam" id="PF00194">
    <property type="entry name" value="Carb_anhydrase"/>
    <property type="match status" value="1"/>
</dbReference>
<dbReference type="Ensembl" id="ENSACAT00000053535.1">
    <property type="protein sequence ID" value="ENSACAP00000031951.1"/>
    <property type="gene ID" value="ENSACAG00000024792.3"/>
</dbReference>
<reference evidence="8 9" key="1">
    <citation type="submission" date="2009-12" db="EMBL/GenBank/DDBJ databases">
        <title>The Genome Sequence of Anolis carolinensis (Green Anole Lizard).</title>
        <authorList>
            <consortium name="The Genome Sequencing Platform"/>
            <person name="Di Palma F."/>
            <person name="Alfoldi J."/>
            <person name="Heiman D."/>
            <person name="Young S."/>
            <person name="Grabherr M."/>
            <person name="Johnson J."/>
            <person name="Lander E.S."/>
            <person name="Lindblad-Toh K."/>
        </authorList>
    </citation>
    <scope>NUCLEOTIDE SEQUENCE [LARGE SCALE GENOMIC DNA]</scope>
    <source>
        <strain evidence="8 9">JBL SC #1</strain>
    </source>
</reference>
<comment type="similarity">
    <text evidence="3">Belongs to the alpha-carbonic anhydrase family.</text>
</comment>
<organism evidence="8 9">
    <name type="scientific">Anolis carolinensis</name>
    <name type="common">Green anole</name>
    <name type="synonym">American chameleon</name>
    <dbReference type="NCBI Taxonomy" id="28377"/>
    <lineage>
        <taxon>Eukaryota</taxon>
        <taxon>Metazoa</taxon>
        <taxon>Chordata</taxon>
        <taxon>Craniata</taxon>
        <taxon>Vertebrata</taxon>
        <taxon>Euteleostomi</taxon>
        <taxon>Lepidosauria</taxon>
        <taxon>Squamata</taxon>
        <taxon>Bifurcata</taxon>
        <taxon>Unidentata</taxon>
        <taxon>Episquamata</taxon>
        <taxon>Toxicofera</taxon>
        <taxon>Iguania</taxon>
        <taxon>Dactyloidae</taxon>
        <taxon>Anolis</taxon>
    </lineage>
</organism>
<dbReference type="InParanoid" id="A0A803T9R1"/>
<dbReference type="PANTHER" id="PTHR18952:SF127">
    <property type="entry name" value="CARBONIC ANHYDRASE 3"/>
    <property type="match status" value="1"/>
</dbReference>
<evidence type="ECO:0000259" key="7">
    <source>
        <dbReference type="PROSITE" id="PS51144"/>
    </source>
</evidence>
<feature type="domain" description="Alpha-carbonic anhydrase" evidence="7">
    <location>
        <begin position="19"/>
        <end position="278"/>
    </location>
</feature>
<evidence type="ECO:0000256" key="5">
    <source>
        <dbReference type="ARBA" id="ARBA00023239"/>
    </source>
</evidence>
<accession>A0A803T9R1</accession>
<dbReference type="GO" id="GO:0005829">
    <property type="term" value="C:cytosol"/>
    <property type="evidence" value="ECO:0000318"/>
    <property type="project" value="GO_Central"/>
</dbReference>
<dbReference type="EC" id="4.2.1.1" evidence="4"/>
<comment type="function">
    <text evidence="2">Reversible hydration of carbon dioxide.</text>
</comment>
<dbReference type="PROSITE" id="PS51144">
    <property type="entry name" value="ALPHA_CA_2"/>
    <property type="match status" value="1"/>
</dbReference>
<comment type="catalytic activity">
    <reaction evidence="6">
        <text>hydrogencarbonate + H(+) = CO2 + H2O</text>
        <dbReference type="Rhea" id="RHEA:10748"/>
        <dbReference type="ChEBI" id="CHEBI:15377"/>
        <dbReference type="ChEBI" id="CHEBI:15378"/>
        <dbReference type="ChEBI" id="CHEBI:16526"/>
        <dbReference type="ChEBI" id="CHEBI:17544"/>
        <dbReference type="EC" id="4.2.1.1"/>
    </reaction>
</comment>
<dbReference type="InterPro" id="IPR001148">
    <property type="entry name" value="CA_dom"/>
</dbReference>
<evidence type="ECO:0000256" key="3">
    <source>
        <dbReference type="ARBA" id="ARBA00010718"/>
    </source>
</evidence>
<dbReference type="AlphaFoldDB" id="A0A803T9R1"/>
<dbReference type="GeneTree" id="ENSGT00940000159435"/>
<evidence type="ECO:0000256" key="2">
    <source>
        <dbReference type="ARBA" id="ARBA00002904"/>
    </source>
</evidence>
<keyword evidence="9" id="KW-1185">Reference proteome</keyword>
<dbReference type="GO" id="GO:0005737">
    <property type="term" value="C:cytoplasm"/>
    <property type="evidence" value="ECO:0000318"/>
    <property type="project" value="GO_Central"/>
</dbReference>
<dbReference type="InterPro" id="IPR023561">
    <property type="entry name" value="Carbonic_anhydrase_a-class"/>
</dbReference>
<reference evidence="8" key="3">
    <citation type="submission" date="2025-09" db="UniProtKB">
        <authorList>
            <consortium name="Ensembl"/>
        </authorList>
    </citation>
    <scope>IDENTIFICATION</scope>
</reference>
<dbReference type="PANTHER" id="PTHR18952">
    <property type="entry name" value="CARBONIC ANHYDRASE"/>
    <property type="match status" value="1"/>
</dbReference>
<evidence type="ECO:0000256" key="4">
    <source>
        <dbReference type="ARBA" id="ARBA00012925"/>
    </source>
</evidence>
<dbReference type="FunCoup" id="A0A803T9R1">
    <property type="interactions" value="433"/>
</dbReference>
<evidence type="ECO:0000313" key="9">
    <source>
        <dbReference type="Proteomes" id="UP000001646"/>
    </source>
</evidence>
<dbReference type="Bgee" id="ENSACAG00000024792">
    <property type="expression patterns" value="Expressed in skeletal muscle tissue and 5 other cell types or tissues"/>
</dbReference>
<comment type="cofactor">
    <cofactor evidence="1">
        <name>Zn(2+)</name>
        <dbReference type="ChEBI" id="CHEBI:29105"/>
    </cofactor>
</comment>
<dbReference type="Proteomes" id="UP000001646">
    <property type="component" value="Chromosome 4"/>
</dbReference>